<sequence>MPINLLSEKGIIKKSLSEKYEELIQRPQLAEYLNDHIRNWFKKTDKFIQQENPFPKFRKKWKIWNSEFHKNKSVLNDKAIQECQAFCKFVGIPFDYSFWYKKLESNNKEKGIASSLLLKEWQKNLDKSQAQWELKQIELARRKFLTELEKWLELIQQLDRQLSPLGLDFGIWFDDSLGSLTPQSIKELTRWANYFSQDKEAQKIADLLGKMRQIEQSSKVETITQTISVPVPVTDVNSKEEIIGLKLGKDLEYVIPSELALMADPETAILFDLKYLESKLVCFELQGTAFQDEQQEITTEIEIKEDNKLGPMILCVDTSGSMSGIPENIAKAMSLYLGNKAKAEQRKCFVINFSTGIETFEISATKGIADLVSFLSKSFHGGTDAAPALRYALSLCQSENYEKADILMISDFVMGSLSETLLSDIKKQREKGNQFHSLVIGNLFMENRLKTHFDNEWVYNPNLHQVEQLVKFQQNIL</sequence>
<dbReference type="GO" id="GO:0005829">
    <property type="term" value="C:cytosol"/>
    <property type="evidence" value="ECO:0007669"/>
    <property type="project" value="TreeGrafter"/>
</dbReference>
<evidence type="ECO:0000313" key="3">
    <source>
        <dbReference type="Proteomes" id="UP000092611"/>
    </source>
</evidence>
<dbReference type="Gene3D" id="3.40.50.410">
    <property type="entry name" value="von Willebrand factor, type A domain"/>
    <property type="match status" value="1"/>
</dbReference>
<dbReference type="PANTHER" id="PTHR36846">
    <property type="entry name" value="PROTEIN VIAA"/>
    <property type="match status" value="1"/>
</dbReference>
<organism evidence="2 3">
    <name type="scientific">Haemophilus haemolyticus</name>
    <dbReference type="NCBI Taxonomy" id="726"/>
    <lineage>
        <taxon>Bacteria</taxon>
        <taxon>Pseudomonadati</taxon>
        <taxon>Pseudomonadota</taxon>
        <taxon>Gammaproteobacteria</taxon>
        <taxon>Pasteurellales</taxon>
        <taxon>Pasteurellaceae</taxon>
        <taxon>Haemophilus</taxon>
    </lineage>
</organism>
<dbReference type="OrthoDB" id="387240at2"/>
<dbReference type="Proteomes" id="UP000092611">
    <property type="component" value="Unassembled WGS sequence"/>
</dbReference>
<dbReference type="SUPFAM" id="SSF53300">
    <property type="entry name" value="vWA-like"/>
    <property type="match status" value="1"/>
</dbReference>
<dbReference type="Pfam" id="PF13519">
    <property type="entry name" value="VWA_2"/>
    <property type="match status" value="1"/>
</dbReference>
<dbReference type="InterPro" id="IPR002035">
    <property type="entry name" value="VWF_A"/>
</dbReference>
<protein>
    <recommendedName>
        <fullName evidence="1">VWFA domain-containing protein</fullName>
    </recommendedName>
</protein>
<reference evidence="2 3" key="1">
    <citation type="submission" date="2016-06" db="EMBL/GenBank/DDBJ databases">
        <title>Draft genome of Haemophilus haemolyticus CCUG 24149.</title>
        <authorList>
            <person name="Engstrom-Jakobsson H."/>
            <person name="Salva-Serra F."/>
            <person name="Thorell K."/>
            <person name="Gonzales-Siles L."/>
            <person name="Karlsson R."/>
            <person name="Boulund F."/>
            <person name="Engstrand L."/>
            <person name="Kristiansson E."/>
            <person name="Moore E."/>
        </authorList>
    </citation>
    <scope>NUCLEOTIDE SEQUENCE [LARGE SCALE GENOMIC DNA]</scope>
    <source>
        <strain evidence="2 3">CCUG 24149</strain>
    </source>
</reference>
<evidence type="ECO:0000313" key="2">
    <source>
        <dbReference type="EMBL" id="OBX47361.1"/>
    </source>
</evidence>
<accession>A0A1B8PFD0</accession>
<dbReference type="InterPro" id="IPR036465">
    <property type="entry name" value="vWFA_dom_sf"/>
</dbReference>
<evidence type="ECO:0000259" key="1">
    <source>
        <dbReference type="Pfam" id="PF13519"/>
    </source>
</evidence>
<dbReference type="AlphaFoldDB" id="A0A1B8PFD0"/>
<proteinExistence type="predicted"/>
<dbReference type="CDD" id="cd01462">
    <property type="entry name" value="VWA_YIEM_type"/>
    <property type="match status" value="1"/>
</dbReference>
<dbReference type="RefSeq" id="WP_065246200.1">
    <property type="nucleotide sequence ID" value="NZ_CP135909.1"/>
</dbReference>
<gene>
    <name evidence="2" type="ORF">A9Z62_01010</name>
</gene>
<name>A0A1B8PFD0_HAEHA</name>
<comment type="caution">
    <text evidence="2">The sequence shown here is derived from an EMBL/GenBank/DDBJ whole genome shotgun (WGS) entry which is preliminary data.</text>
</comment>
<feature type="domain" description="VWFA" evidence="1">
    <location>
        <begin position="312"/>
        <end position="412"/>
    </location>
</feature>
<dbReference type="PANTHER" id="PTHR36846:SF1">
    <property type="entry name" value="PROTEIN VIAA"/>
    <property type="match status" value="1"/>
</dbReference>
<dbReference type="EMBL" id="LZDL01000012">
    <property type="protein sequence ID" value="OBX47361.1"/>
    <property type="molecule type" value="Genomic_DNA"/>
</dbReference>